<organism evidence="1">
    <name type="scientific">marine metagenome</name>
    <dbReference type="NCBI Taxonomy" id="408172"/>
    <lineage>
        <taxon>unclassified sequences</taxon>
        <taxon>metagenomes</taxon>
        <taxon>ecological metagenomes</taxon>
    </lineage>
</organism>
<proteinExistence type="predicted"/>
<reference evidence="1" key="1">
    <citation type="submission" date="2018-05" db="EMBL/GenBank/DDBJ databases">
        <authorList>
            <person name="Lanie J.A."/>
            <person name="Ng W.-L."/>
            <person name="Kazmierczak K.M."/>
            <person name="Andrzejewski T.M."/>
            <person name="Davidsen T.M."/>
            <person name="Wayne K.J."/>
            <person name="Tettelin H."/>
            <person name="Glass J.I."/>
            <person name="Rusch D."/>
            <person name="Podicherti R."/>
            <person name="Tsui H.-C.T."/>
            <person name="Winkler M.E."/>
        </authorList>
    </citation>
    <scope>NUCLEOTIDE SEQUENCE</scope>
</reference>
<evidence type="ECO:0000313" key="1">
    <source>
        <dbReference type="EMBL" id="SVB44721.1"/>
    </source>
</evidence>
<dbReference type="PROSITE" id="PS51257">
    <property type="entry name" value="PROKAR_LIPOPROTEIN"/>
    <property type="match status" value="1"/>
</dbReference>
<dbReference type="AlphaFoldDB" id="A0A382E406"/>
<gene>
    <name evidence="1" type="ORF">METZ01_LOCUS197575</name>
</gene>
<accession>A0A382E406</accession>
<protein>
    <submittedName>
        <fullName evidence="1">Uncharacterized protein</fullName>
    </submittedName>
</protein>
<sequence length="47" mass="5387">MNMLHKKLILLGLMVFIMGACQQKQSFLEPAAVSRTRTQEEPRAEKI</sequence>
<dbReference type="EMBL" id="UINC01042292">
    <property type="protein sequence ID" value="SVB44721.1"/>
    <property type="molecule type" value="Genomic_DNA"/>
</dbReference>
<name>A0A382E406_9ZZZZ</name>
<feature type="non-terminal residue" evidence="1">
    <location>
        <position position="47"/>
    </location>
</feature>